<reference evidence="1 2" key="1">
    <citation type="submission" date="2018-07" db="EMBL/GenBank/DDBJ databases">
        <title>The genomes of Aspergillus section Nigri reveals drivers in fungal speciation.</title>
        <authorList>
            <consortium name="DOE Joint Genome Institute"/>
            <person name="Vesth T.C."/>
            <person name="Nybo J."/>
            <person name="Theobald S."/>
            <person name="Brandl J."/>
            <person name="Frisvad J.C."/>
            <person name="Nielsen K.F."/>
            <person name="Lyhne E.K."/>
            <person name="Kogle M.E."/>
            <person name="Kuo A."/>
            <person name="Riley R."/>
            <person name="Clum A."/>
            <person name="Nolan M."/>
            <person name="Lipzen A."/>
            <person name="Salamov A."/>
            <person name="Henrissat B."/>
            <person name="Wiebenga A."/>
            <person name="De vries R.P."/>
            <person name="Grigoriev I.V."/>
            <person name="Mortensen U.H."/>
            <person name="Andersen M.R."/>
            <person name="Baker S.E."/>
        </authorList>
    </citation>
    <scope>NUCLEOTIDE SEQUENCE [LARGE SCALE GENOMIC DNA]</scope>
    <source>
        <strain evidence="1 2">CBS 139.54b</strain>
    </source>
</reference>
<accession>A0A3F3Q320</accession>
<keyword evidence="2" id="KW-1185">Reference proteome</keyword>
<gene>
    <name evidence="1" type="ORF">BDQ94DRAFT_35117</name>
</gene>
<evidence type="ECO:0000313" key="2">
    <source>
        <dbReference type="Proteomes" id="UP000253729"/>
    </source>
</evidence>
<protein>
    <submittedName>
        <fullName evidence="1">Uncharacterized protein</fullName>
    </submittedName>
</protein>
<dbReference type="GeneID" id="38143915"/>
<dbReference type="RefSeq" id="XP_026626404.1">
    <property type="nucleotide sequence ID" value="XM_026775559.1"/>
</dbReference>
<dbReference type="EMBL" id="KZ852047">
    <property type="protein sequence ID" value="RDH33382.1"/>
    <property type="molecule type" value="Genomic_DNA"/>
</dbReference>
<dbReference type="Proteomes" id="UP000253729">
    <property type="component" value="Unassembled WGS sequence"/>
</dbReference>
<evidence type="ECO:0000313" key="1">
    <source>
        <dbReference type="EMBL" id="RDH33382.1"/>
    </source>
</evidence>
<proteinExistence type="predicted"/>
<sequence>MSTTVPRRSLVAQVLARRAISTAIFCSAYSPNTCLLSVFSLRPSEADQPRTSEFKVFLRSPWRTHLGSPQATI</sequence>
<organism evidence="1 2">
    <name type="scientific">Aspergillus welwitschiae</name>
    <dbReference type="NCBI Taxonomy" id="1341132"/>
    <lineage>
        <taxon>Eukaryota</taxon>
        <taxon>Fungi</taxon>
        <taxon>Dikarya</taxon>
        <taxon>Ascomycota</taxon>
        <taxon>Pezizomycotina</taxon>
        <taxon>Eurotiomycetes</taxon>
        <taxon>Eurotiomycetidae</taxon>
        <taxon>Eurotiales</taxon>
        <taxon>Aspergillaceae</taxon>
        <taxon>Aspergillus</taxon>
        <taxon>Aspergillus subgen. Circumdati</taxon>
    </lineage>
</organism>
<dbReference type="AlphaFoldDB" id="A0A3F3Q320"/>
<name>A0A3F3Q320_9EURO</name>